<evidence type="ECO:0000256" key="5">
    <source>
        <dbReference type="ARBA" id="ARBA00023136"/>
    </source>
</evidence>
<dbReference type="InterPro" id="IPR050250">
    <property type="entry name" value="Macrolide_Exporter_MacB"/>
</dbReference>
<evidence type="ECO:0000256" key="4">
    <source>
        <dbReference type="ARBA" id="ARBA00022989"/>
    </source>
</evidence>
<keyword evidence="2" id="KW-1003">Cell membrane</keyword>
<dbReference type="GO" id="GO:0022857">
    <property type="term" value="F:transmembrane transporter activity"/>
    <property type="evidence" value="ECO:0007669"/>
    <property type="project" value="TreeGrafter"/>
</dbReference>
<comment type="subcellular location">
    <subcellularLocation>
        <location evidence="1">Cell membrane</location>
        <topology evidence="1">Multi-pass membrane protein</topology>
    </subcellularLocation>
</comment>
<evidence type="ECO:0000313" key="11">
    <source>
        <dbReference type="Proteomes" id="UP000242662"/>
    </source>
</evidence>
<gene>
    <name evidence="10" type="ORF">SAMN05421737_106199</name>
</gene>
<dbReference type="STRING" id="1464122.SAMN05421737_106199"/>
<evidence type="ECO:0000256" key="7">
    <source>
        <dbReference type="SAM" id="Phobius"/>
    </source>
</evidence>
<feature type="transmembrane region" description="Helical" evidence="7">
    <location>
        <begin position="377"/>
        <end position="399"/>
    </location>
</feature>
<dbReference type="Proteomes" id="UP000242662">
    <property type="component" value="Unassembled WGS sequence"/>
</dbReference>
<keyword evidence="5 7" id="KW-0472">Membrane</keyword>
<keyword evidence="3 7" id="KW-0812">Transmembrane</keyword>
<comment type="similarity">
    <text evidence="6">Belongs to the ABC-4 integral membrane protein family.</text>
</comment>
<dbReference type="Pfam" id="PF12704">
    <property type="entry name" value="MacB_PCD"/>
    <property type="match status" value="1"/>
</dbReference>
<dbReference type="PANTHER" id="PTHR30572:SF4">
    <property type="entry name" value="ABC TRANSPORTER PERMEASE YTRF"/>
    <property type="match status" value="1"/>
</dbReference>
<evidence type="ECO:0000256" key="6">
    <source>
        <dbReference type="ARBA" id="ARBA00038076"/>
    </source>
</evidence>
<keyword evidence="4 7" id="KW-1133">Transmembrane helix</keyword>
<evidence type="ECO:0000256" key="1">
    <source>
        <dbReference type="ARBA" id="ARBA00004651"/>
    </source>
</evidence>
<evidence type="ECO:0000256" key="2">
    <source>
        <dbReference type="ARBA" id="ARBA00022475"/>
    </source>
</evidence>
<dbReference type="GO" id="GO:0005886">
    <property type="term" value="C:plasma membrane"/>
    <property type="evidence" value="ECO:0007669"/>
    <property type="project" value="UniProtKB-SubCell"/>
</dbReference>
<feature type="domain" description="MacB-like periplasmic core" evidence="9">
    <location>
        <begin position="21"/>
        <end position="257"/>
    </location>
</feature>
<feature type="domain" description="ABC3 transporter permease C-terminal" evidence="8">
    <location>
        <begin position="296"/>
        <end position="409"/>
    </location>
</feature>
<name>A0A1G6K515_9BACI</name>
<dbReference type="InterPro" id="IPR025857">
    <property type="entry name" value="MacB_PCD"/>
</dbReference>
<evidence type="ECO:0000259" key="8">
    <source>
        <dbReference type="Pfam" id="PF02687"/>
    </source>
</evidence>
<evidence type="ECO:0000259" key="9">
    <source>
        <dbReference type="Pfam" id="PF12704"/>
    </source>
</evidence>
<reference evidence="11" key="1">
    <citation type="submission" date="2016-09" db="EMBL/GenBank/DDBJ databases">
        <authorList>
            <person name="Varghese N."/>
            <person name="Submissions S."/>
        </authorList>
    </citation>
    <scope>NUCLEOTIDE SEQUENCE [LARGE SCALE GENOMIC DNA]</scope>
    <source>
        <strain evidence="11">25nlg</strain>
    </source>
</reference>
<dbReference type="PANTHER" id="PTHR30572">
    <property type="entry name" value="MEMBRANE COMPONENT OF TRANSPORTER-RELATED"/>
    <property type="match status" value="1"/>
</dbReference>
<feature type="transmembrane region" description="Helical" evidence="7">
    <location>
        <begin position="337"/>
        <end position="365"/>
    </location>
</feature>
<dbReference type="AlphaFoldDB" id="A0A1G6K515"/>
<keyword evidence="11" id="KW-1185">Reference proteome</keyword>
<sequence length="416" mass="45439">MNIIENIKMAFQSIQAQKVRSLLTMLGIIIGIAATMVVVAIGEGARAQLQEELIGTENVREIRINDMKLWDDQANSTKFMMMGYRAFTDENFEKLAELPNVEAVVPMMQKEIELKKGEKGEENEEDSELESVMVTGVNRDYFDVYNLEIADGQTFQDADYLIGTRKAIVSPQLAEQIFPSESPVGKKVQLGTDRVEIIGVLEPPESVIQKEGMMQSLFVTQALWKNISSMWGFEEISNVLISSDSVENVESAAKEAVKLLHQENEMTDVYEVVDKESEVKANSSIDSTMTTIVGGVAAISLIVGGIGVMNIMLVSVTERTREIGIRKSMGATRGQVLFQFLVESIVLTIVGGISGVLLGGILLPIVEPFLNGAEVKLSLPVIGIATGFSAFVGILFGILPAHKAANLDPVEALRHE</sequence>
<proteinExistence type="inferred from homology"/>
<organism evidence="10 11">
    <name type="scientific">Shouchella lonarensis</name>
    <dbReference type="NCBI Taxonomy" id="1464122"/>
    <lineage>
        <taxon>Bacteria</taxon>
        <taxon>Bacillati</taxon>
        <taxon>Bacillota</taxon>
        <taxon>Bacilli</taxon>
        <taxon>Bacillales</taxon>
        <taxon>Bacillaceae</taxon>
        <taxon>Shouchella</taxon>
    </lineage>
</organism>
<evidence type="ECO:0000313" key="10">
    <source>
        <dbReference type="EMBL" id="SDC26047.1"/>
    </source>
</evidence>
<dbReference type="RefSeq" id="WP_176763863.1">
    <property type="nucleotide sequence ID" value="NZ_FMYM01000006.1"/>
</dbReference>
<dbReference type="EMBL" id="FMYM01000006">
    <property type="protein sequence ID" value="SDC26047.1"/>
    <property type="molecule type" value="Genomic_DNA"/>
</dbReference>
<feature type="transmembrane region" description="Helical" evidence="7">
    <location>
        <begin position="292"/>
        <end position="316"/>
    </location>
</feature>
<protein>
    <submittedName>
        <fullName evidence="10">Putative ABC transport system permease protein</fullName>
    </submittedName>
</protein>
<accession>A0A1G6K515</accession>
<dbReference type="InterPro" id="IPR003838">
    <property type="entry name" value="ABC3_permease_C"/>
</dbReference>
<evidence type="ECO:0000256" key="3">
    <source>
        <dbReference type="ARBA" id="ARBA00022692"/>
    </source>
</evidence>
<feature type="transmembrane region" description="Helical" evidence="7">
    <location>
        <begin position="21"/>
        <end position="42"/>
    </location>
</feature>
<dbReference type="Pfam" id="PF02687">
    <property type="entry name" value="FtsX"/>
    <property type="match status" value="1"/>
</dbReference>